<dbReference type="RefSeq" id="WP_166222760.1">
    <property type="nucleotide sequence ID" value="NZ_CP049989.1"/>
</dbReference>
<organism evidence="2 3">
    <name type="scientific">Hydrogenophaga crocea</name>
    <dbReference type="NCBI Taxonomy" id="2716225"/>
    <lineage>
        <taxon>Bacteria</taxon>
        <taxon>Pseudomonadati</taxon>
        <taxon>Pseudomonadota</taxon>
        <taxon>Betaproteobacteria</taxon>
        <taxon>Burkholderiales</taxon>
        <taxon>Comamonadaceae</taxon>
        <taxon>Hydrogenophaga</taxon>
    </lineage>
</organism>
<evidence type="ECO:0000313" key="3">
    <source>
        <dbReference type="Proteomes" id="UP000503162"/>
    </source>
</evidence>
<feature type="transmembrane region" description="Helical" evidence="1">
    <location>
        <begin position="6"/>
        <end position="25"/>
    </location>
</feature>
<dbReference type="EMBL" id="CP049989">
    <property type="protein sequence ID" value="QIM50631.1"/>
    <property type="molecule type" value="Genomic_DNA"/>
</dbReference>
<dbReference type="NCBIfam" id="TIGR03055">
    <property type="entry name" value="photo_alph_chp2"/>
    <property type="match status" value="1"/>
</dbReference>
<dbReference type="KEGG" id="hcz:G9Q37_00025"/>
<feature type="transmembrane region" description="Helical" evidence="1">
    <location>
        <begin position="37"/>
        <end position="54"/>
    </location>
</feature>
<keyword evidence="3" id="KW-1185">Reference proteome</keyword>
<feature type="transmembrane region" description="Helical" evidence="1">
    <location>
        <begin position="60"/>
        <end position="86"/>
    </location>
</feature>
<keyword evidence="1" id="KW-0812">Transmembrane</keyword>
<proteinExistence type="predicted"/>
<sequence length="258" mass="28899">MTQHVYPVLYVLLLWWFSTGLILYLNGLPRWTFKWTLIGASFFLFLGFVCLYASRDDLRITGAYLGFTGALLIWAWQEVAFVLGAVTGSRRQPLPAGARGWRRVVLAWRTVWHHELALLLLGAGVLLITWGAPNPSGWWTYGVLYVMRQSAKINLFLGVRNLAESFLPPHLAYLQSYFRRGGNRFMHGSLLLGGLGAVALWWQALHPGTGPFEASSYTFAAMLLTLAVLEHLFMVLPIPSDGLWAWGLRSRTGGDESG</sequence>
<keyword evidence="1" id="KW-0472">Membrane</keyword>
<keyword evidence="1" id="KW-1133">Transmembrane helix</keyword>
<protein>
    <submittedName>
        <fullName evidence="2">DUF3623 domain-containing protein</fullName>
    </submittedName>
</protein>
<accession>A0A6G8IC03</accession>
<dbReference type="Proteomes" id="UP000503162">
    <property type="component" value="Chromosome"/>
</dbReference>
<gene>
    <name evidence="2" type="ORF">G9Q37_00025</name>
</gene>
<reference evidence="2 3" key="1">
    <citation type="submission" date="2020-03" db="EMBL/GenBank/DDBJ databases">
        <title>Hydrogenophaga sp. nov. isolated from cyanobacterial mat.</title>
        <authorList>
            <person name="Thorat V."/>
            <person name="Kirdat K."/>
            <person name="Tiwarekar B."/>
            <person name="Costa E.D."/>
            <person name="Yadav A."/>
        </authorList>
    </citation>
    <scope>NUCLEOTIDE SEQUENCE [LARGE SCALE GENOMIC DNA]</scope>
    <source>
        <strain evidence="2 3">BA0156</strain>
    </source>
</reference>
<evidence type="ECO:0000313" key="2">
    <source>
        <dbReference type="EMBL" id="QIM50631.1"/>
    </source>
</evidence>
<dbReference type="InterPro" id="IPR017496">
    <property type="entry name" value="Photo_alph_chp2"/>
</dbReference>
<dbReference type="AlphaFoldDB" id="A0A6G8IC03"/>
<evidence type="ECO:0000256" key="1">
    <source>
        <dbReference type="SAM" id="Phobius"/>
    </source>
</evidence>
<feature type="transmembrane region" description="Helical" evidence="1">
    <location>
        <begin position="185"/>
        <end position="204"/>
    </location>
</feature>
<dbReference type="Pfam" id="PF12291">
    <property type="entry name" value="DUF3623"/>
    <property type="match status" value="1"/>
</dbReference>
<name>A0A6G8IC03_9BURK</name>
<feature type="transmembrane region" description="Helical" evidence="1">
    <location>
        <begin position="216"/>
        <end position="236"/>
    </location>
</feature>
<feature type="transmembrane region" description="Helical" evidence="1">
    <location>
        <begin position="116"/>
        <end position="133"/>
    </location>
</feature>